<protein>
    <submittedName>
        <fullName evidence="1">Uncharacterized protein</fullName>
    </submittedName>
</protein>
<comment type="caution">
    <text evidence="1">The sequence shown here is derived from an EMBL/GenBank/DDBJ whole genome shotgun (WGS) entry which is preliminary data.</text>
</comment>
<dbReference type="AlphaFoldDB" id="A0A9X6FE64"/>
<evidence type="ECO:0000313" key="2">
    <source>
        <dbReference type="Proteomes" id="UP000194882"/>
    </source>
</evidence>
<gene>
    <name evidence="1" type="ORF">BK754_32550</name>
</gene>
<accession>A0A9X6FE64</accession>
<organism evidence="1 2">
    <name type="scientific">Bacillus thuringiensis serovar subtoxicus</name>
    <dbReference type="NCBI Taxonomy" id="475791"/>
    <lineage>
        <taxon>Bacteria</taxon>
        <taxon>Bacillati</taxon>
        <taxon>Bacillota</taxon>
        <taxon>Bacilli</taxon>
        <taxon>Bacillales</taxon>
        <taxon>Bacillaceae</taxon>
        <taxon>Bacillus</taxon>
        <taxon>Bacillus cereus group</taxon>
    </lineage>
</organism>
<dbReference type="Proteomes" id="UP000194882">
    <property type="component" value="Unassembled WGS sequence"/>
</dbReference>
<reference evidence="1 2" key="1">
    <citation type="submission" date="2016-10" db="EMBL/GenBank/DDBJ databases">
        <title>Comparative genomics of Bacillus thuringiensis reveals a path to pathogens against multiple invertebrate hosts.</title>
        <authorList>
            <person name="Zheng J."/>
            <person name="Gao Q."/>
            <person name="Liu H."/>
            <person name="Peng D."/>
            <person name="Ruan L."/>
            <person name="Sun M."/>
        </authorList>
    </citation>
    <scope>NUCLEOTIDE SEQUENCE [LARGE SCALE GENOMIC DNA]</scope>
    <source>
        <strain evidence="1">BGSC 4I4</strain>
    </source>
</reference>
<name>A0A9X6FE64_BACTU</name>
<evidence type="ECO:0000313" key="1">
    <source>
        <dbReference type="EMBL" id="OTY81864.1"/>
    </source>
</evidence>
<sequence length="99" mass="11039">MPITFLTYLSRYLWAVRPSPQNSAQAKKLGGGPAARKSPIDEGFYSVGMNKAPPLNKVSLYSVSKTLQNKKIGIDNYISIPIFYNYFPSIKSFAIFLNS</sequence>
<dbReference type="EMBL" id="NFDT01000272">
    <property type="protein sequence ID" value="OTY81864.1"/>
    <property type="molecule type" value="Genomic_DNA"/>
</dbReference>
<proteinExistence type="predicted"/>